<reference evidence="3" key="1">
    <citation type="submission" date="2020-09" db="EMBL/GenBank/DDBJ databases">
        <title>Sphingomonas sp., a new species isolated from pork steak.</title>
        <authorList>
            <person name="Heidler von Heilborn D."/>
        </authorList>
    </citation>
    <scope>NUCLEOTIDE SEQUENCE [LARGE SCALE GENOMIC DNA]</scope>
</reference>
<name>A0A974NTA0_9SPHN</name>
<dbReference type="Proteomes" id="UP000595894">
    <property type="component" value="Chromosome"/>
</dbReference>
<feature type="region of interest" description="Disordered" evidence="1">
    <location>
        <begin position="230"/>
        <end position="264"/>
    </location>
</feature>
<dbReference type="Pfam" id="PF07120">
    <property type="entry name" value="DUF1376"/>
    <property type="match status" value="1"/>
</dbReference>
<organism evidence="2 3">
    <name type="scientific">Sphingomonas aliaeris</name>
    <dbReference type="NCBI Taxonomy" id="2759526"/>
    <lineage>
        <taxon>Bacteria</taxon>
        <taxon>Pseudomonadati</taxon>
        <taxon>Pseudomonadota</taxon>
        <taxon>Alphaproteobacteria</taxon>
        <taxon>Sphingomonadales</taxon>
        <taxon>Sphingomonadaceae</taxon>
        <taxon>Sphingomonas</taxon>
    </lineage>
</organism>
<accession>A0A974NTA0</accession>
<keyword evidence="3" id="KW-1185">Reference proteome</keyword>
<evidence type="ECO:0000313" key="2">
    <source>
        <dbReference type="EMBL" id="QQV76515.1"/>
    </source>
</evidence>
<sequence length="264" mass="29138">MADFPALPLWTDAYLGDTMHLDVTEHGAYLLLLISAWRSPDTQLPDDDVRLARYARCSIKQWKRVRIVLAPFFEIEGGYWTQARLSKEKEYVAKRSAKAQANGKAGGIANSLKNKDRGQATLVANGEQTDSKPASEIGSERVPPIPTPTSVSNDTGAAAPEIDPVKLLFDTASALLKDAGSNDKQSRSIVGKWRRQFGDEKAMSAVLAAKSRGVSEPIEWITKRLNTLQEPENEARQISHARAERYRQMDMPGPPAEQLKAEPV</sequence>
<feature type="compositionally biased region" description="Basic and acidic residues" evidence="1">
    <location>
        <begin position="233"/>
        <end position="248"/>
    </location>
</feature>
<dbReference type="AlphaFoldDB" id="A0A974NTA0"/>
<proteinExistence type="predicted"/>
<dbReference type="KEGG" id="sari:H5J25_13780"/>
<protein>
    <submittedName>
        <fullName evidence="2">DUF1376 domain-containing protein</fullName>
    </submittedName>
</protein>
<dbReference type="EMBL" id="CP061035">
    <property type="protein sequence ID" value="QQV76515.1"/>
    <property type="molecule type" value="Genomic_DNA"/>
</dbReference>
<evidence type="ECO:0000256" key="1">
    <source>
        <dbReference type="SAM" id="MobiDB-lite"/>
    </source>
</evidence>
<dbReference type="InterPro" id="IPR010781">
    <property type="entry name" value="DUF1376"/>
</dbReference>
<dbReference type="RefSeq" id="WP_202091902.1">
    <property type="nucleotide sequence ID" value="NZ_CP061035.1"/>
</dbReference>
<evidence type="ECO:0000313" key="3">
    <source>
        <dbReference type="Proteomes" id="UP000595894"/>
    </source>
</evidence>
<feature type="region of interest" description="Disordered" evidence="1">
    <location>
        <begin position="125"/>
        <end position="158"/>
    </location>
</feature>
<gene>
    <name evidence="2" type="ORF">H5J25_13780</name>
</gene>